<dbReference type="Pfam" id="PF01476">
    <property type="entry name" value="LysM"/>
    <property type="match status" value="1"/>
</dbReference>
<evidence type="ECO:0000313" key="3">
    <source>
        <dbReference type="EMBL" id="ASU21159.1"/>
    </source>
</evidence>
<keyword evidence="4" id="KW-1185">Reference proteome</keyword>
<dbReference type="CDD" id="cd00118">
    <property type="entry name" value="LysM"/>
    <property type="match status" value="1"/>
</dbReference>
<dbReference type="EMBL" id="CP022741">
    <property type="protein sequence ID" value="ASU21159.1"/>
    <property type="molecule type" value="Genomic_DNA"/>
</dbReference>
<dbReference type="InterPro" id="IPR052196">
    <property type="entry name" value="Bact_Kbp"/>
</dbReference>
<name>A0A223MUC8_9VIBR</name>
<sequence length="377" mass="41671">MSRFLRYLVCAFLPLSLVVNASAAQDTALLTVKANAPQTYTVVKGDTLWDISALYLDNPWLWPRLWQINPEIDNPHLIYPGDKLTLVWRNGQPVLSLKPVIKLSPKVRVLERKAVPTVQEGLVLPYLHTDRLLDKQALQESQRVLGASDGKQYLTAQDTLYISEQQTHPKWGIYREIAEFSRHDAAAKNKTMAALRLIATGELVSADEAFSGLTITAQQQEIRVNDIALPEVGVETLTLSTTFFPSPSRLQAETHILGSLEGSEYSAQNQVVVIDKGLADQLRQGTMFDLIQAGSKVSGKKGQHQQNLDETLQLPSSLVGSLMVIRPYEHFSLALITDSRVPIGKSVIAVSPLKPELTIEPNEQADMDSVVKDDTAS</sequence>
<dbReference type="PANTHER" id="PTHR34700">
    <property type="entry name" value="POTASSIUM BINDING PROTEIN KBP"/>
    <property type="match status" value="1"/>
</dbReference>
<feature type="signal peptide" evidence="1">
    <location>
        <begin position="1"/>
        <end position="23"/>
    </location>
</feature>
<dbReference type="PROSITE" id="PS51782">
    <property type="entry name" value="LYSM"/>
    <property type="match status" value="1"/>
</dbReference>
<feature type="domain" description="LysM" evidence="2">
    <location>
        <begin position="38"/>
        <end position="86"/>
    </location>
</feature>
<organism evidence="3 4">
    <name type="scientific">Vibrio qinghaiensis</name>
    <dbReference type="NCBI Taxonomy" id="2025808"/>
    <lineage>
        <taxon>Bacteria</taxon>
        <taxon>Pseudomonadati</taxon>
        <taxon>Pseudomonadota</taxon>
        <taxon>Gammaproteobacteria</taxon>
        <taxon>Vibrionales</taxon>
        <taxon>Vibrionaceae</taxon>
        <taxon>Vibrio</taxon>
    </lineage>
</organism>
<proteinExistence type="predicted"/>
<evidence type="ECO:0000256" key="1">
    <source>
        <dbReference type="SAM" id="SignalP"/>
    </source>
</evidence>
<feature type="chain" id="PRO_5012759084" evidence="1">
    <location>
        <begin position="24"/>
        <end position="377"/>
    </location>
</feature>
<dbReference type="AlphaFoldDB" id="A0A223MUC8"/>
<dbReference type="PANTHER" id="PTHR34700:SF4">
    <property type="entry name" value="PHAGE-LIKE ELEMENT PBSX PROTEIN XKDP"/>
    <property type="match status" value="1"/>
</dbReference>
<dbReference type="InterPro" id="IPR018392">
    <property type="entry name" value="LysM"/>
</dbReference>
<evidence type="ECO:0000313" key="4">
    <source>
        <dbReference type="Proteomes" id="UP000215148"/>
    </source>
</evidence>
<accession>A0A223MUC8</accession>
<dbReference type="Gene3D" id="3.10.350.10">
    <property type="entry name" value="LysM domain"/>
    <property type="match status" value="1"/>
</dbReference>
<protein>
    <submittedName>
        <fullName evidence="3">Peptidoglycan-binding protein</fullName>
    </submittedName>
</protein>
<dbReference type="SUPFAM" id="SSF54106">
    <property type="entry name" value="LysM domain"/>
    <property type="match status" value="1"/>
</dbReference>
<dbReference type="InterPro" id="IPR036779">
    <property type="entry name" value="LysM_dom_sf"/>
</dbReference>
<reference evidence="3 4" key="1">
    <citation type="submission" date="2017-08" db="EMBL/GenBank/DDBJ databases">
        <title>The Vibrio qinghaiensis sp.-Q67 is a luminous bacteria isolated firstly from Qinghai lake, Qinghai province, China, which has been proved to be very sensitive to detect environmental and food pollutants. Therefore, complete genome analysis of V. qinghaiensis sp.-Q67 highlights the potential application of this strain on detection of hazards in the contaminated environments.</title>
        <authorList>
            <person name="Gong L."/>
        </authorList>
    </citation>
    <scope>NUCLEOTIDE SEQUENCE [LARGE SCALE GENOMIC DNA]</scope>
    <source>
        <strain evidence="3 4">Q67</strain>
    </source>
</reference>
<dbReference type="SMART" id="SM00257">
    <property type="entry name" value="LysM"/>
    <property type="match status" value="1"/>
</dbReference>
<keyword evidence="1" id="KW-0732">Signal</keyword>
<dbReference type="RefSeq" id="WP_094499475.1">
    <property type="nucleotide sequence ID" value="NZ_CAWNHI010000001.1"/>
</dbReference>
<evidence type="ECO:0000259" key="2">
    <source>
        <dbReference type="PROSITE" id="PS51782"/>
    </source>
</evidence>
<dbReference type="Proteomes" id="UP000215148">
    <property type="component" value="Chromosome 1"/>
</dbReference>
<gene>
    <name evidence="3" type="ORF">CCZ37_00175</name>
</gene>
<dbReference type="KEGG" id="vqi:CCZ37_00175"/>